<keyword evidence="3" id="KW-1185">Reference proteome</keyword>
<proteinExistence type="predicted"/>
<keyword evidence="2" id="KW-0808">Transferase</keyword>
<evidence type="ECO:0000256" key="1">
    <source>
        <dbReference type="SAM" id="MobiDB-lite"/>
    </source>
</evidence>
<feature type="region of interest" description="Disordered" evidence="1">
    <location>
        <begin position="1"/>
        <end position="33"/>
    </location>
</feature>
<gene>
    <name evidence="2" type="ORF">MVEN_01176800</name>
</gene>
<feature type="compositionally biased region" description="Gly residues" evidence="1">
    <location>
        <begin position="15"/>
        <end position="33"/>
    </location>
</feature>
<accession>A0A8H7CY11</accession>
<name>A0A8H7CY11_9AGAR</name>
<dbReference type="GO" id="GO:0016301">
    <property type="term" value="F:kinase activity"/>
    <property type="evidence" value="ECO:0007669"/>
    <property type="project" value="UniProtKB-KW"/>
</dbReference>
<comment type="caution">
    <text evidence="2">The sequence shown here is derived from an EMBL/GenBank/DDBJ whole genome shotgun (WGS) entry which is preliminary data.</text>
</comment>
<protein>
    <submittedName>
        <fullName evidence="2">Kinase-like protein</fullName>
    </submittedName>
</protein>
<feature type="compositionally biased region" description="Polar residues" evidence="1">
    <location>
        <begin position="1"/>
        <end position="10"/>
    </location>
</feature>
<reference evidence="2" key="1">
    <citation type="submission" date="2020-05" db="EMBL/GenBank/DDBJ databases">
        <title>Mycena genomes resolve the evolution of fungal bioluminescence.</title>
        <authorList>
            <person name="Tsai I.J."/>
        </authorList>
    </citation>
    <scope>NUCLEOTIDE SEQUENCE</scope>
    <source>
        <strain evidence="2">CCC161011</strain>
    </source>
</reference>
<dbReference type="Proteomes" id="UP000620124">
    <property type="component" value="Unassembled WGS sequence"/>
</dbReference>
<dbReference type="EMBL" id="JACAZI010000009">
    <property type="protein sequence ID" value="KAF7352136.1"/>
    <property type="molecule type" value="Genomic_DNA"/>
</dbReference>
<dbReference type="AlphaFoldDB" id="A0A8H7CY11"/>
<dbReference type="OrthoDB" id="3044242at2759"/>
<evidence type="ECO:0000313" key="3">
    <source>
        <dbReference type="Proteomes" id="UP000620124"/>
    </source>
</evidence>
<keyword evidence="2" id="KW-0418">Kinase</keyword>
<evidence type="ECO:0000313" key="2">
    <source>
        <dbReference type="EMBL" id="KAF7352136.1"/>
    </source>
</evidence>
<sequence length="548" mass="61357">MIQSKTVNISQTISGGTGGPAGEGGALGQGGGGGIGEGPRLNYDINTRHFSVHLLTNYRPDDTHIGAFRTIRLGDINLLKEIRLNGQSGAVGRRRQEASVRRMYYAKLEGRDSGRMTVAIYQGDGAQEEWGQHVAKHESIRHPNIAQVYGLVRTGGLRATVFHDELIPFQQFLDRFRHSPILTAYIHAYSTTEWNETREYCYSSGVIDCHNSSFWVRPTGQLCLDLVRNAEPETDFEAVDLMDFIFPRIEGLSLDSLDASSAEAEVISSSGLNDYLQICSQPPIAQFWTLSVSTRLPMCPGSIIFHSTWQPEAFFKITGPPSIEGDFKISRWYMPTTSKSQGEVMDNSWIRHDSRRIPSSFQVEINLPHKGDVWLAQANHFFAQCQITSHFQYYVFIEAINFSIRCLPNPCNDHEPQGYLFLCPPKDFRSGPVSFQWPTLPAYWSLDPSGATPLSNKDATTLGFPMIHIGTFLRGSSWNKSVYEGLHKFHRGKGFNPESPDVAIYLGSPLYELSGEVVGPFACEERENNRPVCDRGDPAQCLKFGHYL</sequence>
<organism evidence="2 3">
    <name type="scientific">Mycena venus</name>
    <dbReference type="NCBI Taxonomy" id="2733690"/>
    <lineage>
        <taxon>Eukaryota</taxon>
        <taxon>Fungi</taxon>
        <taxon>Dikarya</taxon>
        <taxon>Basidiomycota</taxon>
        <taxon>Agaricomycotina</taxon>
        <taxon>Agaricomycetes</taxon>
        <taxon>Agaricomycetidae</taxon>
        <taxon>Agaricales</taxon>
        <taxon>Marasmiineae</taxon>
        <taxon>Mycenaceae</taxon>
        <taxon>Mycena</taxon>
    </lineage>
</organism>